<keyword evidence="1 4" id="KW-0808">Transferase</keyword>
<feature type="region of interest" description="Disordered" evidence="2">
    <location>
        <begin position="219"/>
        <end position="254"/>
    </location>
</feature>
<evidence type="ECO:0000256" key="2">
    <source>
        <dbReference type="SAM" id="MobiDB-lite"/>
    </source>
</evidence>
<evidence type="ECO:0000259" key="3">
    <source>
        <dbReference type="Pfam" id="PF08241"/>
    </source>
</evidence>
<dbReference type="Proteomes" id="UP000253370">
    <property type="component" value="Unassembled WGS sequence"/>
</dbReference>
<dbReference type="GO" id="GO:0032259">
    <property type="term" value="P:methylation"/>
    <property type="evidence" value="ECO:0007669"/>
    <property type="project" value="UniProtKB-KW"/>
</dbReference>
<dbReference type="GO" id="GO:0008757">
    <property type="term" value="F:S-adenosylmethionine-dependent methyltransferase activity"/>
    <property type="evidence" value="ECO:0007669"/>
    <property type="project" value="InterPro"/>
</dbReference>
<protein>
    <submittedName>
        <fullName evidence="4">Class I SAM-dependent methyltransferase</fullName>
    </submittedName>
</protein>
<comment type="caution">
    <text evidence="4">The sequence shown here is derived from an EMBL/GenBank/DDBJ whole genome shotgun (WGS) entry which is preliminary data.</text>
</comment>
<dbReference type="OrthoDB" id="9765084at2"/>
<dbReference type="PANTHER" id="PTHR44068">
    <property type="entry name" value="ZGC:194242"/>
    <property type="match status" value="1"/>
</dbReference>
<gene>
    <name evidence="4" type="ORF">DRV85_01695</name>
</gene>
<dbReference type="Gene3D" id="3.40.50.150">
    <property type="entry name" value="Vaccinia Virus protein VP39"/>
    <property type="match status" value="1"/>
</dbReference>
<dbReference type="PANTHER" id="PTHR44068:SF11">
    <property type="entry name" value="GERANYL DIPHOSPHATE 2-C-METHYLTRANSFERASE"/>
    <property type="match status" value="1"/>
</dbReference>
<organism evidence="4 5">
    <name type="scientific">Rhodosalinus halophilus</name>
    <dbReference type="NCBI Taxonomy" id="2259333"/>
    <lineage>
        <taxon>Bacteria</taxon>
        <taxon>Pseudomonadati</taxon>
        <taxon>Pseudomonadota</taxon>
        <taxon>Alphaproteobacteria</taxon>
        <taxon>Rhodobacterales</taxon>
        <taxon>Paracoccaceae</taxon>
        <taxon>Rhodosalinus</taxon>
    </lineage>
</organism>
<dbReference type="AlphaFoldDB" id="A0A365UDN6"/>
<dbReference type="CDD" id="cd02440">
    <property type="entry name" value="AdoMet_MTases"/>
    <property type="match status" value="1"/>
</dbReference>
<accession>A0A365UDN6</accession>
<evidence type="ECO:0000313" key="5">
    <source>
        <dbReference type="Proteomes" id="UP000253370"/>
    </source>
</evidence>
<evidence type="ECO:0000256" key="1">
    <source>
        <dbReference type="ARBA" id="ARBA00022679"/>
    </source>
</evidence>
<dbReference type="InterPro" id="IPR013216">
    <property type="entry name" value="Methyltransf_11"/>
</dbReference>
<feature type="domain" description="Methyltransferase type 11" evidence="3">
    <location>
        <begin position="73"/>
        <end position="171"/>
    </location>
</feature>
<dbReference type="EMBL" id="QNTQ01000001">
    <property type="protein sequence ID" value="RBI87656.1"/>
    <property type="molecule type" value="Genomic_DNA"/>
</dbReference>
<dbReference type="Pfam" id="PF08241">
    <property type="entry name" value="Methyltransf_11"/>
    <property type="match status" value="1"/>
</dbReference>
<reference evidence="4 5" key="1">
    <citation type="submission" date="2018-07" db="EMBL/GenBank/DDBJ databases">
        <title>Rhodosalinus sp. strain E84T genomic sequence and assembly.</title>
        <authorList>
            <person name="Liu Z.-W."/>
            <person name="Lu D.-C."/>
        </authorList>
    </citation>
    <scope>NUCLEOTIDE SEQUENCE [LARGE SCALE GENOMIC DNA]</scope>
    <source>
        <strain evidence="4 5">E84</strain>
    </source>
</reference>
<sequence length="271" mass="28437">MTQGADVERTVAAHYGSEDLTARILTALGIRDTAPASLHPDRLAPVDQLHHGGLSLTERLADVAGVAQGMTVLDAGSGIGGAARYLAARHGCRVEAIDLSPDFVRSAQDLDRLTGLDTAISHRVGSVTGLPWADGTFDVVWSQNVTMNVADKSAMFAEAFRVLRPVGVFAFTHIARGTNTDAIDYPLPWARTGETSFLSTPAEIGKLLAAAGFVGIADHASDAPRPAPPATPDQPDDSVAMGADMPQRRANAGRAVADGRLVPMMVTARRP</sequence>
<keyword evidence="5" id="KW-1185">Reference proteome</keyword>
<dbReference type="InterPro" id="IPR050447">
    <property type="entry name" value="Erg6_SMT_methyltransf"/>
</dbReference>
<keyword evidence="4" id="KW-0489">Methyltransferase</keyword>
<name>A0A365UDN6_9RHOB</name>
<dbReference type="RefSeq" id="WP_113287679.1">
    <property type="nucleotide sequence ID" value="NZ_QNTQ01000001.1"/>
</dbReference>
<evidence type="ECO:0000313" key="4">
    <source>
        <dbReference type="EMBL" id="RBI87656.1"/>
    </source>
</evidence>
<dbReference type="InterPro" id="IPR029063">
    <property type="entry name" value="SAM-dependent_MTases_sf"/>
</dbReference>
<proteinExistence type="predicted"/>
<dbReference type="SUPFAM" id="SSF53335">
    <property type="entry name" value="S-adenosyl-L-methionine-dependent methyltransferases"/>
    <property type="match status" value="1"/>
</dbReference>